<dbReference type="SUPFAM" id="SSF49313">
    <property type="entry name" value="Cadherin-like"/>
    <property type="match status" value="6"/>
</dbReference>
<dbReference type="SMART" id="SM00112">
    <property type="entry name" value="CA"/>
    <property type="match status" value="5"/>
</dbReference>
<feature type="non-terminal residue" evidence="11">
    <location>
        <position position="1"/>
    </location>
</feature>
<proteinExistence type="predicted"/>
<organism evidence="11 12">
    <name type="scientific">Eleutherodactylus coqui</name>
    <name type="common">Puerto Rican coqui</name>
    <dbReference type="NCBI Taxonomy" id="57060"/>
    <lineage>
        <taxon>Eukaryota</taxon>
        <taxon>Metazoa</taxon>
        <taxon>Chordata</taxon>
        <taxon>Craniata</taxon>
        <taxon>Vertebrata</taxon>
        <taxon>Euteleostomi</taxon>
        <taxon>Amphibia</taxon>
        <taxon>Batrachia</taxon>
        <taxon>Anura</taxon>
        <taxon>Neobatrachia</taxon>
        <taxon>Hyloidea</taxon>
        <taxon>Eleutherodactylidae</taxon>
        <taxon>Eleutherodactylinae</taxon>
        <taxon>Eleutherodactylus</taxon>
        <taxon>Eleutherodactylus</taxon>
    </lineage>
</organism>
<dbReference type="PANTHER" id="PTHR24027:SF419">
    <property type="entry name" value="CADHERIN-17"/>
    <property type="match status" value="1"/>
</dbReference>
<gene>
    <name evidence="11" type="ORF">GDO78_012449</name>
</gene>
<dbReference type="EMBL" id="WNTK01000008">
    <property type="protein sequence ID" value="KAG9478796.1"/>
    <property type="molecule type" value="Genomic_DNA"/>
</dbReference>
<sequence length="724" mass="81936">FDKQNQRSAKFVLEGEKDGIIEMEPYSGKLITTSPLNWEMRQIYVLKAKTLDSNELLVEGPHSITIIVDDINNNQPLFNQSEYNAEVREQARPDIPFIRVFATDNDDPATPNAQLVYQITQQIPDPARIMFFQINNVTGEISTTSAGTQNIKFGDKPYKLFLEVSDRTERPFSNTANVFITINENLWKAPSPITIQENSKSHHPYNITKVTWNDQNVVYELHQRDKLLRFPFTIDKSGNIYVTEPLDREEHDQYIFYALARNNNGISVSRPLKIEVNVKDINDNPPVCPAAETIFEVQEKEAIGSAIGMLMATDMDEHGQSNSVLAYTLVEQLPQIPTKNVFLITKRKGEIQLAIDGLNMRLDKQYRLKVEVSDEGEPSLSATCLVTINVIDINDHIPIFESFDYGIVTLPEDIPLETLVKEIQATDNDQWGTGSSLINYNIVHGDPYKMFRIDTNPVNNRGYIKVVAPLDYETFREHDLVIDARNPEPLFSGISYNDSSTTYLKIRVTDVDESPAFTNSIFQAQVPENITIGTFLIKINASDPEDNSAKSSSVYFHLYLNDVNDNYPQLAKNYFNDFAFCYPLRRPESFVFSGKDADDVQRPMSLKFILGENTEKDWTIQYLNATSATLTMKHSNFQVGDINVPVIIKDNGRPQLESNVFVPVRICSCINTNMCDIIPVEEPWHPSVGMALGILFGTLAVIGIIIAVVFISINKKKKKAKKTT</sequence>
<feature type="domain" description="Cadherin" evidence="10">
    <location>
        <begin position="289"/>
        <end position="400"/>
    </location>
</feature>
<dbReference type="GO" id="GO:0007156">
    <property type="term" value="P:homophilic cell adhesion via plasma membrane adhesion molecules"/>
    <property type="evidence" value="ECO:0007669"/>
    <property type="project" value="InterPro"/>
</dbReference>
<evidence type="ECO:0000256" key="4">
    <source>
        <dbReference type="ARBA" id="ARBA00022837"/>
    </source>
</evidence>
<dbReference type="CDD" id="cd11304">
    <property type="entry name" value="Cadherin_repeat"/>
    <property type="match status" value="5"/>
</dbReference>
<evidence type="ECO:0000313" key="12">
    <source>
        <dbReference type="Proteomes" id="UP000770717"/>
    </source>
</evidence>
<reference evidence="11" key="1">
    <citation type="thesis" date="2020" institute="ProQuest LLC" country="789 East Eisenhower Parkway, Ann Arbor, MI, USA">
        <title>Comparative Genomics and Chromosome Evolution.</title>
        <authorList>
            <person name="Mudd A.B."/>
        </authorList>
    </citation>
    <scope>NUCLEOTIDE SEQUENCE</scope>
    <source>
        <strain evidence="11">HN-11 Male</strain>
        <tissue evidence="11">Kidney and liver</tissue>
    </source>
</reference>
<dbReference type="PROSITE" id="PS00232">
    <property type="entry name" value="CADHERIN_1"/>
    <property type="match status" value="2"/>
</dbReference>
<dbReference type="GO" id="GO:0007043">
    <property type="term" value="P:cell-cell junction assembly"/>
    <property type="evidence" value="ECO:0007669"/>
    <property type="project" value="TreeGrafter"/>
</dbReference>
<evidence type="ECO:0000256" key="5">
    <source>
        <dbReference type="ARBA" id="ARBA00022889"/>
    </source>
</evidence>
<feature type="domain" description="Cadherin" evidence="10">
    <location>
        <begin position="79"/>
        <end position="288"/>
    </location>
</feature>
<dbReference type="PROSITE" id="PS50268">
    <property type="entry name" value="CADHERIN_2"/>
    <property type="match status" value="5"/>
</dbReference>
<evidence type="ECO:0000256" key="8">
    <source>
        <dbReference type="PROSITE-ProRule" id="PRU00043"/>
    </source>
</evidence>
<dbReference type="GO" id="GO:0044331">
    <property type="term" value="P:cell-cell adhesion mediated by cadherin"/>
    <property type="evidence" value="ECO:0007669"/>
    <property type="project" value="TreeGrafter"/>
</dbReference>
<dbReference type="InterPro" id="IPR015919">
    <property type="entry name" value="Cadherin-like_sf"/>
</dbReference>
<comment type="subcellular location">
    <subcellularLocation>
        <location evidence="1">Cell membrane</location>
    </subcellularLocation>
</comment>
<feature type="transmembrane region" description="Helical" evidence="9">
    <location>
        <begin position="688"/>
        <end position="713"/>
    </location>
</feature>
<dbReference type="AlphaFoldDB" id="A0A8J6F1U9"/>
<dbReference type="Gene3D" id="2.60.40.60">
    <property type="entry name" value="Cadherins"/>
    <property type="match status" value="6"/>
</dbReference>
<keyword evidence="7" id="KW-0325">Glycoprotein</keyword>
<keyword evidence="2" id="KW-1003">Cell membrane</keyword>
<feature type="non-terminal residue" evidence="11">
    <location>
        <position position="724"/>
    </location>
</feature>
<dbReference type="Pfam" id="PF00028">
    <property type="entry name" value="Cadherin"/>
    <property type="match status" value="4"/>
</dbReference>
<dbReference type="GO" id="GO:0000902">
    <property type="term" value="P:cell morphogenesis"/>
    <property type="evidence" value="ECO:0007669"/>
    <property type="project" value="TreeGrafter"/>
</dbReference>
<dbReference type="PRINTS" id="PR00205">
    <property type="entry name" value="CADHERIN"/>
</dbReference>
<feature type="domain" description="Cadherin" evidence="10">
    <location>
        <begin position="2"/>
        <end position="78"/>
    </location>
</feature>
<keyword evidence="9" id="KW-1133">Transmembrane helix</keyword>
<evidence type="ECO:0000256" key="7">
    <source>
        <dbReference type="ARBA" id="ARBA00023180"/>
    </source>
</evidence>
<dbReference type="OrthoDB" id="9946173at2759"/>
<dbReference type="Proteomes" id="UP000770717">
    <property type="component" value="Unassembled WGS sequence"/>
</dbReference>
<evidence type="ECO:0000313" key="11">
    <source>
        <dbReference type="EMBL" id="KAG9478796.1"/>
    </source>
</evidence>
<keyword evidence="3" id="KW-0677">Repeat</keyword>
<keyword evidence="4 8" id="KW-0106">Calcium</keyword>
<dbReference type="GO" id="GO:0016342">
    <property type="term" value="C:catenin complex"/>
    <property type="evidence" value="ECO:0007669"/>
    <property type="project" value="TreeGrafter"/>
</dbReference>
<name>A0A8J6F1U9_ELECQ</name>
<dbReference type="InterPro" id="IPR039808">
    <property type="entry name" value="Cadherin"/>
</dbReference>
<comment type="caution">
    <text evidence="11">The sequence shown here is derived from an EMBL/GenBank/DDBJ whole genome shotgun (WGS) entry which is preliminary data.</text>
</comment>
<keyword evidence="9" id="KW-0812">Transmembrane</keyword>
<dbReference type="GO" id="GO:0045296">
    <property type="term" value="F:cadherin binding"/>
    <property type="evidence" value="ECO:0007669"/>
    <property type="project" value="TreeGrafter"/>
</dbReference>
<dbReference type="GO" id="GO:0008013">
    <property type="term" value="F:beta-catenin binding"/>
    <property type="evidence" value="ECO:0007669"/>
    <property type="project" value="TreeGrafter"/>
</dbReference>
<dbReference type="GO" id="GO:0034332">
    <property type="term" value="P:adherens junction organization"/>
    <property type="evidence" value="ECO:0007669"/>
    <property type="project" value="TreeGrafter"/>
</dbReference>
<evidence type="ECO:0000256" key="2">
    <source>
        <dbReference type="ARBA" id="ARBA00022475"/>
    </source>
</evidence>
<keyword evidence="5" id="KW-0130">Cell adhesion</keyword>
<dbReference type="GO" id="GO:0016339">
    <property type="term" value="P:calcium-dependent cell-cell adhesion via plasma membrane cell adhesion molecules"/>
    <property type="evidence" value="ECO:0007669"/>
    <property type="project" value="TreeGrafter"/>
</dbReference>
<dbReference type="FunFam" id="2.60.40.60:FF:000011">
    <property type="entry name" value="Cadherin 1"/>
    <property type="match status" value="1"/>
</dbReference>
<dbReference type="PANTHER" id="PTHR24027">
    <property type="entry name" value="CADHERIN-23"/>
    <property type="match status" value="1"/>
</dbReference>
<dbReference type="FunFam" id="2.60.40.60:FF:000188">
    <property type="entry name" value="Cadherin 17"/>
    <property type="match status" value="1"/>
</dbReference>
<dbReference type="InterPro" id="IPR020894">
    <property type="entry name" value="Cadherin_CS"/>
</dbReference>
<dbReference type="GO" id="GO:0016477">
    <property type="term" value="P:cell migration"/>
    <property type="evidence" value="ECO:0007669"/>
    <property type="project" value="TreeGrafter"/>
</dbReference>
<evidence type="ECO:0000256" key="3">
    <source>
        <dbReference type="ARBA" id="ARBA00022737"/>
    </source>
</evidence>
<feature type="domain" description="Cadherin" evidence="10">
    <location>
        <begin position="518"/>
        <end position="681"/>
    </location>
</feature>
<feature type="domain" description="Cadherin" evidence="10">
    <location>
        <begin position="408"/>
        <end position="517"/>
    </location>
</feature>
<dbReference type="GO" id="GO:0005509">
    <property type="term" value="F:calcium ion binding"/>
    <property type="evidence" value="ECO:0007669"/>
    <property type="project" value="UniProtKB-UniRule"/>
</dbReference>
<dbReference type="InterPro" id="IPR002126">
    <property type="entry name" value="Cadherin-like_dom"/>
</dbReference>
<dbReference type="GO" id="GO:0005912">
    <property type="term" value="C:adherens junction"/>
    <property type="evidence" value="ECO:0007669"/>
    <property type="project" value="TreeGrafter"/>
</dbReference>
<evidence type="ECO:0000256" key="6">
    <source>
        <dbReference type="ARBA" id="ARBA00023136"/>
    </source>
</evidence>
<evidence type="ECO:0000259" key="10">
    <source>
        <dbReference type="PROSITE" id="PS50268"/>
    </source>
</evidence>
<evidence type="ECO:0000256" key="9">
    <source>
        <dbReference type="SAM" id="Phobius"/>
    </source>
</evidence>
<dbReference type="FunFam" id="2.60.40.60:FF:000019">
    <property type="entry name" value="Cadherin 2"/>
    <property type="match status" value="1"/>
</dbReference>
<evidence type="ECO:0000256" key="1">
    <source>
        <dbReference type="ARBA" id="ARBA00004236"/>
    </source>
</evidence>
<keyword evidence="6 9" id="KW-0472">Membrane</keyword>
<accession>A0A8J6F1U9</accession>
<keyword evidence="12" id="KW-1185">Reference proteome</keyword>
<protein>
    <recommendedName>
        <fullName evidence="10">Cadherin domain-containing protein</fullName>
    </recommendedName>
</protein>